<proteinExistence type="predicted"/>
<accession>A0ABR8H1W7</accession>
<name>A0ABR8H1W7_9CYAN</name>
<evidence type="ECO:0000313" key="2">
    <source>
        <dbReference type="Proteomes" id="UP000660380"/>
    </source>
</evidence>
<keyword evidence="2" id="KW-1185">Reference proteome</keyword>
<sequence>MKGHRQVRGIPKLHDELKTRVNLVLTPTGIKGFDSLTCDLKLCQFKLVEWIGWKLIPIDKFSSVLWAIAQSTAVEKKSNLLASHLLKSRISRTFAEMEERFWYIRHLVEKT</sequence>
<gene>
    <name evidence="1" type="ORF">H6G81_34295</name>
</gene>
<evidence type="ECO:0000313" key="1">
    <source>
        <dbReference type="EMBL" id="MBD2609427.1"/>
    </source>
</evidence>
<protein>
    <recommendedName>
        <fullName evidence="3">Transposase</fullName>
    </recommendedName>
</protein>
<organism evidence="1 2">
    <name type="scientific">Scytonema hofmannii FACHB-248</name>
    <dbReference type="NCBI Taxonomy" id="1842502"/>
    <lineage>
        <taxon>Bacteria</taxon>
        <taxon>Bacillati</taxon>
        <taxon>Cyanobacteriota</taxon>
        <taxon>Cyanophyceae</taxon>
        <taxon>Nostocales</taxon>
        <taxon>Scytonemataceae</taxon>
        <taxon>Scytonema</taxon>
    </lineage>
</organism>
<dbReference type="Proteomes" id="UP000660380">
    <property type="component" value="Unassembled WGS sequence"/>
</dbReference>
<dbReference type="EMBL" id="JACJTA010000155">
    <property type="protein sequence ID" value="MBD2609427.1"/>
    <property type="molecule type" value="Genomic_DNA"/>
</dbReference>
<comment type="caution">
    <text evidence="1">The sequence shown here is derived from an EMBL/GenBank/DDBJ whole genome shotgun (WGS) entry which is preliminary data.</text>
</comment>
<reference evidence="1 2" key="1">
    <citation type="journal article" date="2020" name="ISME J.">
        <title>Comparative genomics reveals insights into cyanobacterial evolution and habitat adaptation.</title>
        <authorList>
            <person name="Chen M.Y."/>
            <person name="Teng W.K."/>
            <person name="Zhao L."/>
            <person name="Hu C.X."/>
            <person name="Zhou Y.K."/>
            <person name="Han B.P."/>
            <person name="Song L.R."/>
            <person name="Shu W.S."/>
        </authorList>
    </citation>
    <scope>NUCLEOTIDE SEQUENCE [LARGE SCALE GENOMIC DNA]</scope>
    <source>
        <strain evidence="1 2">FACHB-248</strain>
    </source>
</reference>
<evidence type="ECO:0008006" key="3">
    <source>
        <dbReference type="Google" id="ProtNLM"/>
    </source>
</evidence>
<dbReference type="RefSeq" id="WP_144238465.1">
    <property type="nucleotide sequence ID" value="NZ_JACJTA010000155.1"/>
</dbReference>